<dbReference type="AlphaFoldDB" id="A0A4C1W070"/>
<keyword evidence="3" id="KW-1185">Reference proteome</keyword>
<accession>A0A4C1W070</accession>
<gene>
    <name evidence="2" type="ORF">EVAR_39502_1</name>
</gene>
<protein>
    <submittedName>
        <fullName evidence="2">Uncharacterized protein</fullName>
    </submittedName>
</protein>
<reference evidence="2 3" key="1">
    <citation type="journal article" date="2019" name="Commun. Biol.">
        <title>The bagworm genome reveals a unique fibroin gene that provides high tensile strength.</title>
        <authorList>
            <person name="Kono N."/>
            <person name="Nakamura H."/>
            <person name="Ohtoshi R."/>
            <person name="Tomita M."/>
            <person name="Numata K."/>
            <person name="Arakawa K."/>
        </authorList>
    </citation>
    <scope>NUCLEOTIDE SEQUENCE [LARGE SCALE GENOMIC DNA]</scope>
</reference>
<comment type="caution">
    <text evidence="2">The sequence shown here is derived from an EMBL/GenBank/DDBJ whole genome shotgun (WGS) entry which is preliminary data.</text>
</comment>
<evidence type="ECO:0000313" key="2">
    <source>
        <dbReference type="EMBL" id="GBP44491.1"/>
    </source>
</evidence>
<dbReference type="EMBL" id="BGZK01000453">
    <property type="protein sequence ID" value="GBP44491.1"/>
    <property type="molecule type" value="Genomic_DNA"/>
</dbReference>
<name>A0A4C1W070_EUMVA</name>
<evidence type="ECO:0000256" key="1">
    <source>
        <dbReference type="SAM" id="MobiDB-lite"/>
    </source>
</evidence>
<proteinExistence type="predicted"/>
<sequence>MPYPVTAVRRPSRPESPVRPTLGPGRQAVTRDSMHLGHSPGVGVVCDAFSHSAGARETINAHLDDVRYWRRVAHDTTRTVQTALNRKRSVTRRVWGGGGSGWNWTRVKTVPSARDRGCRCHSTLFAEGETGVGAPVPPVCLRNALALFITPSKPDGLESPVDAGRVLNSNVDLRT</sequence>
<dbReference type="Proteomes" id="UP000299102">
    <property type="component" value="Unassembled WGS sequence"/>
</dbReference>
<organism evidence="2 3">
    <name type="scientific">Eumeta variegata</name>
    <name type="common">Bagworm moth</name>
    <name type="synonym">Eumeta japonica</name>
    <dbReference type="NCBI Taxonomy" id="151549"/>
    <lineage>
        <taxon>Eukaryota</taxon>
        <taxon>Metazoa</taxon>
        <taxon>Ecdysozoa</taxon>
        <taxon>Arthropoda</taxon>
        <taxon>Hexapoda</taxon>
        <taxon>Insecta</taxon>
        <taxon>Pterygota</taxon>
        <taxon>Neoptera</taxon>
        <taxon>Endopterygota</taxon>
        <taxon>Lepidoptera</taxon>
        <taxon>Glossata</taxon>
        <taxon>Ditrysia</taxon>
        <taxon>Tineoidea</taxon>
        <taxon>Psychidae</taxon>
        <taxon>Oiketicinae</taxon>
        <taxon>Eumeta</taxon>
    </lineage>
</organism>
<evidence type="ECO:0000313" key="3">
    <source>
        <dbReference type="Proteomes" id="UP000299102"/>
    </source>
</evidence>
<feature type="region of interest" description="Disordered" evidence="1">
    <location>
        <begin position="1"/>
        <end position="26"/>
    </location>
</feature>